<name>A0A310SR92_9HYME</name>
<sequence length="79" mass="8721">MVVRTEAEVAHYNGSPVASAAGPDRLDAHRAATEGDYTFGQVLFPWFSYSTSHETKGSREKEVENTTWNDPVIAVISYT</sequence>
<protein>
    <submittedName>
        <fullName evidence="1">Uncharacterized protein</fullName>
    </submittedName>
</protein>
<dbReference type="AlphaFoldDB" id="A0A310SR92"/>
<dbReference type="Proteomes" id="UP000250275">
    <property type="component" value="Unassembled WGS sequence"/>
</dbReference>
<keyword evidence="2" id="KW-1185">Reference proteome</keyword>
<organism evidence="1 2">
    <name type="scientific">Eufriesea mexicana</name>
    <dbReference type="NCBI Taxonomy" id="516756"/>
    <lineage>
        <taxon>Eukaryota</taxon>
        <taxon>Metazoa</taxon>
        <taxon>Ecdysozoa</taxon>
        <taxon>Arthropoda</taxon>
        <taxon>Hexapoda</taxon>
        <taxon>Insecta</taxon>
        <taxon>Pterygota</taxon>
        <taxon>Neoptera</taxon>
        <taxon>Endopterygota</taxon>
        <taxon>Hymenoptera</taxon>
        <taxon>Apocrita</taxon>
        <taxon>Aculeata</taxon>
        <taxon>Apoidea</taxon>
        <taxon>Anthophila</taxon>
        <taxon>Apidae</taxon>
        <taxon>Eufriesea</taxon>
    </lineage>
</organism>
<evidence type="ECO:0000313" key="1">
    <source>
        <dbReference type="EMBL" id="OAD57689.1"/>
    </source>
</evidence>
<reference evidence="1 2" key="1">
    <citation type="submission" date="2015-07" db="EMBL/GenBank/DDBJ databases">
        <title>The genome of Eufriesea mexicana.</title>
        <authorList>
            <person name="Pan H."/>
            <person name="Kapheim K."/>
        </authorList>
    </citation>
    <scope>NUCLEOTIDE SEQUENCE [LARGE SCALE GENOMIC DNA]</scope>
    <source>
        <strain evidence="1">0111107269</strain>
        <tissue evidence="1">Whole body</tissue>
    </source>
</reference>
<proteinExistence type="predicted"/>
<accession>A0A310SR92</accession>
<evidence type="ECO:0000313" key="2">
    <source>
        <dbReference type="Proteomes" id="UP000250275"/>
    </source>
</evidence>
<gene>
    <name evidence="1" type="ORF">WN48_01677</name>
</gene>
<dbReference type="EMBL" id="KQ761389">
    <property type="protein sequence ID" value="OAD57689.1"/>
    <property type="molecule type" value="Genomic_DNA"/>
</dbReference>